<evidence type="ECO:0000256" key="22">
    <source>
        <dbReference type="ARBA" id="ARBA00023180"/>
    </source>
</evidence>
<evidence type="ECO:0000256" key="15">
    <source>
        <dbReference type="ARBA" id="ARBA00022843"/>
    </source>
</evidence>
<evidence type="ECO:0000256" key="23">
    <source>
        <dbReference type="ARBA" id="ARBA00023228"/>
    </source>
</evidence>
<evidence type="ECO:0000256" key="27">
    <source>
        <dbReference type="ARBA" id="ARBA00045660"/>
    </source>
</evidence>
<dbReference type="Pfam" id="PF00229">
    <property type="entry name" value="TNF"/>
    <property type="match status" value="1"/>
</dbReference>
<dbReference type="GO" id="GO:0008625">
    <property type="term" value="P:extrinsic apoptotic signaling pathway via death domain receptors"/>
    <property type="evidence" value="ECO:0007669"/>
    <property type="project" value="UniProtKB-ARBA"/>
</dbReference>
<dbReference type="GO" id="GO:0043123">
    <property type="term" value="P:positive regulation of canonical NF-kappaB signal transduction"/>
    <property type="evidence" value="ECO:0007669"/>
    <property type="project" value="TreeGrafter"/>
</dbReference>
<evidence type="ECO:0000256" key="18">
    <source>
        <dbReference type="ARBA" id="ARBA00023015"/>
    </source>
</evidence>
<evidence type="ECO:0000256" key="14">
    <source>
        <dbReference type="ARBA" id="ARBA00022703"/>
    </source>
</evidence>
<evidence type="ECO:0000256" key="8">
    <source>
        <dbReference type="ARBA" id="ARBA00018020"/>
    </source>
</evidence>
<evidence type="ECO:0000256" key="6">
    <source>
        <dbReference type="ARBA" id="ARBA00004613"/>
    </source>
</evidence>
<comment type="subcellular location">
    <subcellularLocation>
        <location evidence="5">Cell membrane</location>
        <topology evidence="5">Single-pass type II membrane protein</topology>
    </subcellularLocation>
    <subcellularLocation>
        <location evidence="4">Cytoplasmic vesicle lumen</location>
    </subcellularLocation>
    <subcellularLocation>
        <location evidence="3">Lysosome lumen</location>
    </subcellularLocation>
    <subcellularLocation>
        <location evidence="2">Nucleus</location>
    </subcellularLocation>
    <subcellularLocation>
        <location evidence="6">Secreted</location>
    </subcellularLocation>
</comment>
<dbReference type="InterPro" id="IPR006053">
    <property type="entry name" value="TNF"/>
</dbReference>
<dbReference type="PROSITE" id="PS50049">
    <property type="entry name" value="THD_2"/>
    <property type="match status" value="1"/>
</dbReference>
<keyword evidence="11" id="KW-0202">Cytokine</keyword>
<evidence type="ECO:0000256" key="4">
    <source>
        <dbReference type="ARBA" id="ARBA00004321"/>
    </source>
</evidence>
<sequence length="251" mass="28521">MQQNLNYVYPQIFWVDGNASPPVACSSLAGPPPVPPRQDLKRNKRRDSTSLCLFIMFLLVLLALTGVGVGIYKILQMQDELARLKELTSDGQLTPALEKRIGLPDISTEKKDMIQAAHVTGKENTNSLPLEWEDTYGRTFTAGVQYKNTGLIVNETGLYFVYSMVYFRWKSCENNPLSHTVFKRTPRYPKDMVLMEGKTTNYCTDRSMWARNSYLGAVFNLTRSDSLHVNVSNVNFVGFEESKTFFGLYKL</sequence>
<evidence type="ECO:0000256" key="16">
    <source>
        <dbReference type="ARBA" id="ARBA00022968"/>
    </source>
</evidence>
<keyword evidence="18" id="KW-0805">Transcription regulation</keyword>
<name>A0A6P8SGQ2_GEOSA</name>
<evidence type="ECO:0000256" key="17">
    <source>
        <dbReference type="ARBA" id="ARBA00022989"/>
    </source>
</evidence>
<dbReference type="GO" id="GO:0060205">
    <property type="term" value="C:cytoplasmic vesicle lumen"/>
    <property type="evidence" value="ECO:0007669"/>
    <property type="project" value="UniProtKB-SubCell"/>
</dbReference>
<dbReference type="PRINTS" id="PR01234">
    <property type="entry name" value="TNECROSISFCT"/>
</dbReference>
<evidence type="ECO:0000256" key="28">
    <source>
        <dbReference type="ARBA" id="ARBA00047144"/>
    </source>
</evidence>
<keyword evidence="13 29" id="KW-0812">Transmembrane</keyword>
<protein>
    <recommendedName>
        <fullName evidence="8">Tumor necrosis factor ligand superfamily member 6</fullName>
    </recommendedName>
    <alternativeName>
        <fullName evidence="26">Fas antigen ligand</fullName>
    </alternativeName>
</protein>
<keyword evidence="24" id="KW-0539">Nucleus</keyword>
<dbReference type="OrthoDB" id="5983780at2759"/>
<feature type="transmembrane region" description="Helical" evidence="29">
    <location>
        <begin position="51"/>
        <end position="75"/>
    </location>
</feature>
<evidence type="ECO:0000256" key="26">
    <source>
        <dbReference type="ARBA" id="ARBA00030913"/>
    </source>
</evidence>
<evidence type="ECO:0000256" key="24">
    <source>
        <dbReference type="ARBA" id="ARBA00023242"/>
    </source>
</evidence>
<dbReference type="SUPFAM" id="SSF49842">
    <property type="entry name" value="TNF-like"/>
    <property type="match status" value="1"/>
</dbReference>
<organism evidence="31 32">
    <name type="scientific">Geotrypetes seraphini</name>
    <name type="common">Gaboon caecilian</name>
    <name type="synonym">Caecilia seraphini</name>
    <dbReference type="NCBI Taxonomy" id="260995"/>
    <lineage>
        <taxon>Eukaryota</taxon>
        <taxon>Metazoa</taxon>
        <taxon>Chordata</taxon>
        <taxon>Craniata</taxon>
        <taxon>Vertebrata</taxon>
        <taxon>Euteleostomi</taxon>
        <taxon>Amphibia</taxon>
        <taxon>Gymnophiona</taxon>
        <taxon>Geotrypetes</taxon>
    </lineage>
</organism>
<dbReference type="GO" id="GO:0005615">
    <property type="term" value="C:extracellular space"/>
    <property type="evidence" value="ECO:0007669"/>
    <property type="project" value="UniProtKB-KW"/>
</dbReference>
<evidence type="ECO:0000256" key="19">
    <source>
        <dbReference type="ARBA" id="ARBA00023136"/>
    </source>
</evidence>
<evidence type="ECO:0000256" key="13">
    <source>
        <dbReference type="ARBA" id="ARBA00022692"/>
    </source>
</evidence>
<keyword evidence="22" id="KW-0325">Glycoprotein</keyword>
<dbReference type="FunCoup" id="A0A6P8SGQ2">
    <property type="interactions" value="952"/>
</dbReference>
<dbReference type="CTD" id="356"/>
<dbReference type="InterPro" id="IPR006052">
    <property type="entry name" value="TNF_dom"/>
</dbReference>
<dbReference type="Gene3D" id="2.60.120.40">
    <property type="match status" value="1"/>
</dbReference>
<accession>A0A6P8SGQ2</accession>
<dbReference type="GeneID" id="117368487"/>
<evidence type="ECO:0000256" key="20">
    <source>
        <dbReference type="ARBA" id="ARBA00023157"/>
    </source>
</evidence>
<dbReference type="KEGG" id="gsh:117368487"/>
<evidence type="ECO:0000256" key="10">
    <source>
        <dbReference type="ARBA" id="ARBA00022491"/>
    </source>
</evidence>
<evidence type="ECO:0000256" key="1">
    <source>
        <dbReference type="ARBA" id="ARBA00003149"/>
    </source>
</evidence>
<dbReference type="InterPro" id="IPR008983">
    <property type="entry name" value="Tumour_necrosis_fac-like_dom"/>
</dbReference>
<evidence type="ECO:0000256" key="12">
    <source>
        <dbReference type="ARBA" id="ARBA00022525"/>
    </source>
</evidence>
<keyword evidence="20" id="KW-1015">Disulfide bond</keyword>
<dbReference type="GO" id="GO:0005125">
    <property type="term" value="F:cytokine activity"/>
    <property type="evidence" value="ECO:0007669"/>
    <property type="project" value="UniProtKB-KW"/>
</dbReference>
<feature type="domain" description="THD" evidence="30">
    <location>
        <begin position="115"/>
        <end position="251"/>
    </location>
</feature>
<comment type="function">
    <text evidence="1">Cytoplasmic form induces gene transcription inhibition.</text>
</comment>
<keyword evidence="16" id="KW-0735">Signal-anchor</keyword>
<dbReference type="CDD" id="cd00184">
    <property type="entry name" value="TNF"/>
    <property type="match status" value="1"/>
</dbReference>
<dbReference type="AlphaFoldDB" id="A0A6P8SGQ2"/>
<evidence type="ECO:0000313" key="32">
    <source>
        <dbReference type="RefSeq" id="XP_033818085.1"/>
    </source>
</evidence>
<comment type="function">
    <text evidence="27">Induces FAS-mediated activation of NF-kappa-B, initiating non-apoptotic signaling pathways. Can induce apoptosis but does not appear to be essential for this process.</text>
</comment>
<dbReference type="SMART" id="SM00207">
    <property type="entry name" value="TNF"/>
    <property type="match status" value="1"/>
</dbReference>
<evidence type="ECO:0000256" key="21">
    <source>
        <dbReference type="ARBA" id="ARBA00023163"/>
    </source>
</evidence>
<dbReference type="GO" id="GO:0043202">
    <property type="term" value="C:lysosomal lumen"/>
    <property type="evidence" value="ECO:0007669"/>
    <property type="project" value="UniProtKB-SubCell"/>
</dbReference>
<dbReference type="GO" id="GO:0006955">
    <property type="term" value="P:immune response"/>
    <property type="evidence" value="ECO:0007669"/>
    <property type="project" value="InterPro"/>
</dbReference>
<keyword evidence="14" id="KW-0053">Apoptosis</keyword>
<dbReference type="InParanoid" id="A0A6P8SGQ2"/>
<evidence type="ECO:0000256" key="25">
    <source>
        <dbReference type="ARBA" id="ARBA00023329"/>
    </source>
</evidence>
<comment type="subunit">
    <text evidence="28">Homotrimer. Interacts with ARHGAP9, BAIAP2L1, BTK, CACNB3, CACNB4, CRK, DLG2, DNMBP, DOCK4, EPS8L3, FGR, FYB1, FYN, HCK, ITK, ITSN2, KALRN, LYN, MACC1, MIA, MPP4, MYO15A, NCF1, NCK1, NCK2, NCKIPSD, OSTF1, PIK3R1, PSTPIP1, RIMBP3C, SAMSN1, SH3GL3, SH3PXD2B, SH3PXD2A, SH3RF2, SKAP2, SNX33, SNX9, SORBS3, SPTA1, SRC, SRGAP1, SRGAP2, SRGAP3, TEC, TJP3 and YES1.</text>
</comment>
<evidence type="ECO:0000256" key="9">
    <source>
        <dbReference type="ARBA" id="ARBA00022475"/>
    </source>
</evidence>
<evidence type="ECO:0000256" key="3">
    <source>
        <dbReference type="ARBA" id="ARBA00004227"/>
    </source>
</evidence>
<reference evidence="32" key="1">
    <citation type="submission" date="2025-08" db="UniProtKB">
        <authorList>
            <consortium name="RefSeq"/>
        </authorList>
    </citation>
    <scope>IDENTIFICATION</scope>
</reference>
<keyword evidence="10" id="KW-0678">Repressor</keyword>
<dbReference type="GO" id="GO:0005886">
    <property type="term" value="C:plasma membrane"/>
    <property type="evidence" value="ECO:0007669"/>
    <property type="project" value="UniProtKB-SubCell"/>
</dbReference>
<evidence type="ECO:0000256" key="7">
    <source>
        <dbReference type="ARBA" id="ARBA00008670"/>
    </source>
</evidence>
<dbReference type="FunFam" id="2.60.120.40:FF:000017">
    <property type="entry name" value="Tumor necrosis factor ligand superfamily member 6"/>
    <property type="match status" value="1"/>
</dbReference>
<evidence type="ECO:0000256" key="11">
    <source>
        <dbReference type="ARBA" id="ARBA00022514"/>
    </source>
</evidence>
<keyword evidence="19 29" id="KW-0472">Membrane</keyword>
<keyword evidence="31" id="KW-1185">Reference proteome</keyword>
<dbReference type="PANTHER" id="PTHR11471:SF33">
    <property type="entry name" value="TUMOR NECROSIS FACTOR LIGAND SUPERFAMILY MEMBER 6"/>
    <property type="match status" value="1"/>
</dbReference>
<evidence type="ECO:0000256" key="5">
    <source>
        <dbReference type="ARBA" id="ARBA00004401"/>
    </source>
</evidence>
<dbReference type="GO" id="GO:0005164">
    <property type="term" value="F:tumor necrosis factor receptor binding"/>
    <property type="evidence" value="ECO:0007669"/>
    <property type="project" value="InterPro"/>
</dbReference>
<keyword evidence="17 29" id="KW-1133">Transmembrane helix</keyword>
<dbReference type="PANTHER" id="PTHR11471">
    <property type="entry name" value="TUMOR NECROSIS FACTOR FAMILY MEMBER"/>
    <property type="match status" value="1"/>
</dbReference>
<dbReference type="GO" id="GO:0005634">
    <property type="term" value="C:nucleus"/>
    <property type="evidence" value="ECO:0007669"/>
    <property type="project" value="UniProtKB-SubCell"/>
</dbReference>
<comment type="similarity">
    <text evidence="7">Belongs to the tumor necrosis factor family.</text>
</comment>
<keyword evidence="9" id="KW-1003">Cell membrane</keyword>
<evidence type="ECO:0000256" key="29">
    <source>
        <dbReference type="SAM" id="Phobius"/>
    </source>
</evidence>
<gene>
    <name evidence="32" type="primary">FASLG</name>
</gene>
<keyword evidence="23" id="KW-0458">Lysosome</keyword>
<evidence type="ECO:0000259" key="30">
    <source>
        <dbReference type="PROSITE" id="PS50049"/>
    </source>
</evidence>
<dbReference type="RefSeq" id="XP_033818085.1">
    <property type="nucleotide sequence ID" value="XM_033962194.1"/>
</dbReference>
<proteinExistence type="inferred from homology"/>
<dbReference type="Proteomes" id="UP000515159">
    <property type="component" value="Chromosome 10"/>
</dbReference>
<evidence type="ECO:0000256" key="2">
    <source>
        <dbReference type="ARBA" id="ARBA00004123"/>
    </source>
</evidence>
<evidence type="ECO:0000313" key="31">
    <source>
        <dbReference type="Proteomes" id="UP000515159"/>
    </source>
</evidence>
<keyword evidence="25" id="KW-0968">Cytoplasmic vesicle</keyword>
<keyword evidence="15" id="KW-0832">Ubl conjugation</keyword>
<keyword evidence="21" id="KW-0804">Transcription</keyword>
<keyword evidence="12" id="KW-0964">Secreted</keyword>